<dbReference type="Gene3D" id="3.40.710.10">
    <property type="entry name" value="DD-peptidase/beta-lactamase superfamily"/>
    <property type="match status" value="1"/>
</dbReference>
<keyword evidence="4" id="KW-0378">Hydrolase</keyword>
<feature type="region of interest" description="Disordered" evidence="1">
    <location>
        <begin position="1"/>
        <end position="33"/>
    </location>
</feature>
<dbReference type="InterPro" id="IPR050491">
    <property type="entry name" value="AmpC-like"/>
</dbReference>
<dbReference type="Pfam" id="PF00144">
    <property type="entry name" value="Beta-lactamase"/>
    <property type="match status" value="1"/>
</dbReference>
<evidence type="ECO:0000256" key="2">
    <source>
        <dbReference type="SAM" id="Phobius"/>
    </source>
</evidence>
<dbReference type="EMBL" id="BMQK01000027">
    <property type="protein sequence ID" value="GGQ87869.1"/>
    <property type="molecule type" value="Genomic_DNA"/>
</dbReference>
<name>A0A918EYR8_9ACTN</name>
<feature type="compositionally biased region" description="Gly residues" evidence="1">
    <location>
        <begin position="1"/>
        <end position="13"/>
    </location>
</feature>
<organism evidence="4 5">
    <name type="scientific">Streptomyces ruber</name>
    <dbReference type="NCBI Taxonomy" id="83378"/>
    <lineage>
        <taxon>Bacteria</taxon>
        <taxon>Bacillati</taxon>
        <taxon>Actinomycetota</taxon>
        <taxon>Actinomycetes</taxon>
        <taxon>Kitasatosporales</taxon>
        <taxon>Streptomycetaceae</taxon>
        <taxon>Streptomyces</taxon>
    </lineage>
</organism>
<feature type="transmembrane region" description="Helical" evidence="2">
    <location>
        <begin position="47"/>
        <end position="66"/>
    </location>
</feature>
<evidence type="ECO:0000313" key="4">
    <source>
        <dbReference type="EMBL" id="GGQ87869.1"/>
    </source>
</evidence>
<feature type="domain" description="Beta-lactamase-related" evidence="3">
    <location>
        <begin position="82"/>
        <end position="401"/>
    </location>
</feature>
<evidence type="ECO:0000256" key="1">
    <source>
        <dbReference type="SAM" id="MobiDB-lite"/>
    </source>
</evidence>
<accession>A0A918EYR8</accession>
<dbReference type="SUPFAM" id="SSF56601">
    <property type="entry name" value="beta-lactamase/transpeptidase-like"/>
    <property type="match status" value="1"/>
</dbReference>
<dbReference type="AlphaFoldDB" id="A0A918EYR8"/>
<evidence type="ECO:0000313" key="5">
    <source>
        <dbReference type="Proteomes" id="UP000620156"/>
    </source>
</evidence>
<reference evidence="4" key="1">
    <citation type="journal article" date="2014" name="Int. J. Syst. Evol. Microbiol.">
        <title>Complete genome sequence of Corynebacterium casei LMG S-19264T (=DSM 44701T), isolated from a smear-ripened cheese.</title>
        <authorList>
            <consortium name="US DOE Joint Genome Institute (JGI-PGF)"/>
            <person name="Walter F."/>
            <person name="Albersmeier A."/>
            <person name="Kalinowski J."/>
            <person name="Ruckert C."/>
        </authorList>
    </citation>
    <scope>NUCLEOTIDE SEQUENCE</scope>
    <source>
        <strain evidence="4">JCM 3131</strain>
    </source>
</reference>
<dbReference type="Proteomes" id="UP000620156">
    <property type="component" value="Unassembled WGS sequence"/>
</dbReference>
<dbReference type="InterPro" id="IPR001466">
    <property type="entry name" value="Beta-lactam-related"/>
</dbReference>
<keyword evidence="2" id="KW-0812">Transmembrane</keyword>
<dbReference type="PANTHER" id="PTHR46825:SF7">
    <property type="entry name" value="D-ALANYL-D-ALANINE CARBOXYPEPTIDASE"/>
    <property type="match status" value="1"/>
</dbReference>
<proteinExistence type="predicted"/>
<keyword evidence="5" id="KW-1185">Reference proteome</keyword>
<sequence>MLNGVIGGAGGTEGRADGGLPTADGAPQAPQGRQEEHFMAAGARHRTAYVVCVLLATLFTCAAAWYTAPPRIVSGDAVRRGMERLVREDRFPGALAAVTTPDGTTRDGTTRDYTAGVGDLATGAPVPVNGRVRAASNTKPFTAVLVLQLVGESAVRLDAPVETYLPGLVRGRGLDGRRITVRHLLQHTSGLPDYADFLGDDPFARRHLHTGPRELLDVALAHPARFAPGSRWEYSNTNYIVAGLLIEKVTGRPLAESVAHRIIRPAGLRHTYFPRAGERTVHGPHPRGYHALEPGARLRDITVMDPSWGWAAGQLVTTPRDLNRFYTALLHGDLLHPAQLRQMRTTVPASGLWAGARYGLGLISTPLSCGGLAWGHGGDIPGYHTRGGTTDDGRSVTLTVTALPDALPDSGTATRHVLTLVDTALCT</sequence>
<dbReference type="GO" id="GO:0016787">
    <property type="term" value="F:hydrolase activity"/>
    <property type="evidence" value="ECO:0007669"/>
    <property type="project" value="UniProtKB-KW"/>
</dbReference>
<keyword evidence="2" id="KW-1133">Transmembrane helix</keyword>
<keyword evidence="2" id="KW-0472">Membrane</keyword>
<evidence type="ECO:0000259" key="3">
    <source>
        <dbReference type="Pfam" id="PF00144"/>
    </source>
</evidence>
<gene>
    <name evidence="4" type="ORF">GCM10010145_66580</name>
</gene>
<protein>
    <submittedName>
        <fullName evidence="4">Serine hydrolase</fullName>
    </submittedName>
</protein>
<reference evidence="4" key="2">
    <citation type="submission" date="2020-09" db="EMBL/GenBank/DDBJ databases">
        <authorList>
            <person name="Sun Q."/>
            <person name="Ohkuma M."/>
        </authorList>
    </citation>
    <scope>NUCLEOTIDE SEQUENCE</scope>
    <source>
        <strain evidence="4">JCM 3131</strain>
    </source>
</reference>
<dbReference type="PANTHER" id="PTHR46825">
    <property type="entry name" value="D-ALANYL-D-ALANINE-CARBOXYPEPTIDASE/ENDOPEPTIDASE AMPH"/>
    <property type="match status" value="1"/>
</dbReference>
<comment type="caution">
    <text evidence="4">The sequence shown here is derived from an EMBL/GenBank/DDBJ whole genome shotgun (WGS) entry which is preliminary data.</text>
</comment>
<dbReference type="InterPro" id="IPR012338">
    <property type="entry name" value="Beta-lactam/transpept-like"/>
</dbReference>